<protein>
    <submittedName>
        <fullName evidence="1">Uncharacterized protein</fullName>
    </submittedName>
</protein>
<evidence type="ECO:0000313" key="1">
    <source>
        <dbReference type="EMBL" id="KAJ5072474.1"/>
    </source>
</evidence>
<gene>
    <name evidence="1" type="ORF">M0811_01489</name>
</gene>
<organism evidence="1 2">
    <name type="scientific">Anaeramoeba ignava</name>
    <name type="common">Anaerobic marine amoeba</name>
    <dbReference type="NCBI Taxonomy" id="1746090"/>
    <lineage>
        <taxon>Eukaryota</taxon>
        <taxon>Metamonada</taxon>
        <taxon>Anaeramoebidae</taxon>
        <taxon>Anaeramoeba</taxon>
    </lineage>
</organism>
<comment type="caution">
    <text evidence="1">The sequence shown here is derived from an EMBL/GenBank/DDBJ whole genome shotgun (WGS) entry which is preliminary data.</text>
</comment>
<reference evidence="1" key="1">
    <citation type="submission" date="2022-10" db="EMBL/GenBank/DDBJ databases">
        <title>Novel sulphate-reducing endosymbionts in the free-living metamonad Anaeramoeba.</title>
        <authorList>
            <person name="Jerlstrom-Hultqvist J."/>
            <person name="Cepicka I."/>
            <person name="Gallot-Lavallee L."/>
            <person name="Salas-Leiva D."/>
            <person name="Curtis B.A."/>
            <person name="Zahonova K."/>
            <person name="Pipaliya S."/>
            <person name="Dacks J."/>
            <person name="Roger A.J."/>
        </authorList>
    </citation>
    <scope>NUCLEOTIDE SEQUENCE</scope>
    <source>
        <strain evidence="1">BMAN</strain>
    </source>
</reference>
<proteinExistence type="predicted"/>
<accession>A0A9Q0R9W2</accession>
<dbReference type="AlphaFoldDB" id="A0A9Q0R9W2"/>
<dbReference type="EMBL" id="JAPDFW010000081">
    <property type="protein sequence ID" value="KAJ5072474.1"/>
    <property type="molecule type" value="Genomic_DNA"/>
</dbReference>
<evidence type="ECO:0000313" key="2">
    <source>
        <dbReference type="Proteomes" id="UP001149090"/>
    </source>
</evidence>
<dbReference type="Proteomes" id="UP001149090">
    <property type="component" value="Unassembled WGS sequence"/>
</dbReference>
<sequence>MDLPFIKSKCEEMIQKSISIIINDENDKQIEKLNENELIQLIKVLKSNPNLFQIIKKWSSENISKNKDKLYPINLFKNL</sequence>
<keyword evidence="2" id="KW-1185">Reference proteome</keyword>
<name>A0A9Q0R9W2_ANAIG</name>